<feature type="domain" description="Alcohol dehydrogenase iron-type/glycerol dehydrogenase GldA" evidence="2">
    <location>
        <begin position="8"/>
        <end position="172"/>
    </location>
</feature>
<reference evidence="4" key="2">
    <citation type="submission" date="2021-04" db="EMBL/GenBank/DDBJ databases">
        <authorList>
            <person name="Gilroy R."/>
        </authorList>
    </citation>
    <scope>NUCLEOTIDE SEQUENCE</scope>
    <source>
        <strain evidence="4">CHK187-5294</strain>
    </source>
</reference>
<evidence type="ECO:0000259" key="2">
    <source>
        <dbReference type="Pfam" id="PF00465"/>
    </source>
</evidence>
<gene>
    <name evidence="4" type="ORF">H9727_05815</name>
</gene>
<name>A0A9D2CZQ9_9FIRM</name>
<dbReference type="PROSITE" id="PS00913">
    <property type="entry name" value="ADH_IRON_1"/>
    <property type="match status" value="1"/>
</dbReference>
<dbReference type="SUPFAM" id="SSF56796">
    <property type="entry name" value="Dehydroquinate synthase-like"/>
    <property type="match status" value="1"/>
</dbReference>
<keyword evidence="1 4" id="KW-0560">Oxidoreductase</keyword>
<reference evidence="4" key="1">
    <citation type="journal article" date="2021" name="PeerJ">
        <title>Extensive microbial diversity within the chicken gut microbiome revealed by metagenomics and culture.</title>
        <authorList>
            <person name="Gilroy R."/>
            <person name="Ravi A."/>
            <person name="Getino M."/>
            <person name="Pursley I."/>
            <person name="Horton D.L."/>
            <person name="Alikhan N.F."/>
            <person name="Baker D."/>
            <person name="Gharbi K."/>
            <person name="Hall N."/>
            <person name="Watson M."/>
            <person name="Adriaenssens E.M."/>
            <person name="Foster-Nyarko E."/>
            <person name="Jarju S."/>
            <person name="Secka A."/>
            <person name="Antonio M."/>
            <person name="Oren A."/>
            <person name="Chaudhuri R.R."/>
            <person name="La Ragione R."/>
            <person name="Hildebrand F."/>
            <person name="Pallen M.J."/>
        </authorList>
    </citation>
    <scope>NUCLEOTIDE SEQUENCE</scope>
    <source>
        <strain evidence="4">CHK187-5294</strain>
    </source>
</reference>
<sequence length="365" mass="38636">MDFRYYMPVKIVCGRDCVRKNAPAFAEYGKKALVVTGKSSSANGALADVTAALAENGQEWLVYDKIPPNPTVDCVREGGALARGFGADFVVAIGGGSPMDAAKAIAMLARQDAGENIFAYQASADVLPMLHVPTTAGTGSEVTPYAILTNDEKETKTSISNPAYFPKAAFLDGKYMLGLPRDTTVYTAIDAMSHAMEGMLSVRAGALTDALAKESLRVLRGELPALASGRLSEEDRDALLYAATLAGMVIANTGTSAVHSMGYSLTYFHGAPHGRANGLLLPEFFAVCEEKSPARAKEILNAAGFSSPSEFAAALAPLLGEREKISDELLHAYAKKASVNKNIKNCSVFFDEADLFRVLKASVGC</sequence>
<feature type="domain" description="Fe-containing alcohol dehydrogenase-like C-terminal" evidence="3">
    <location>
        <begin position="184"/>
        <end position="313"/>
    </location>
</feature>
<dbReference type="Proteomes" id="UP000824132">
    <property type="component" value="Unassembled WGS sequence"/>
</dbReference>
<dbReference type="InterPro" id="IPR056798">
    <property type="entry name" value="ADH_Fe_C"/>
</dbReference>
<evidence type="ECO:0000313" key="4">
    <source>
        <dbReference type="EMBL" id="HIZ03786.1"/>
    </source>
</evidence>
<dbReference type="InterPro" id="IPR039697">
    <property type="entry name" value="Alcohol_dehydrogenase_Fe"/>
</dbReference>
<evidence type="ECO:0000313" key="5">
    <source>
        <dbReference type="Proteomes" id="UP000824132"/>
    </source>
</evidence>
<dbReference type="GO" id="GO:0046872">
    <property type="term" value="F:metal ion binding"/>
    <property type="evidence" value="ECO:0007669"/>
    <property type="project" value="InterPro"/>
</dbReference>
<dbReference type="FunFam" id="3.40.50.1970:FF:000003">
    <property type="entry name" value="Alcohol dehydrogenase, iron-containing"/>
    <property type="match status" value="1"/>
</dbReference>
<dbReference type="GO" id="GO:0004022">
    <property type="term" value="F:alcohol dehydrogenase (NAD+) activity"/>
    <property type="evidence" value="ECO:0007669"/>
    <property type="project" value="UniProtKB-EC"/>
</dbReference>
<dbReference type="AlphaFoldDB" id="A0A9D2CZQ9"/>
<dbReference type="Gene3D" id="1.20.1090.10">
    <property type="entry name" value="Dehydroquinate synthase-like - alpha domain"/>
    <property type="match status" value="1"/>
</dbReference>
<dbReference type="EMBL" id="DXCL01000030">
    <property type="protein sequence ID" value="HIZ03786.1"/>
    <property type="molecule type" value="Genomic_DNA"/>
</dbReference>
<organism evidence="4 5">
    <name type="scientific">Candidatus Borkfalkia avistercoris</name>
    <dbReference type="NCBI Taxonomy" id="2838504"/>
    <lineage>
        <taxon>Bacteria</taxon>
        <taxon>Bacillati</taxon>
        <taxon>Bacillota</taxon>
        <taxon>Clostridia</taxon>
        <taxon>Christensenellales</taxon>
        <taxon>Christensenellaceae</taxon>
        <taxon>Candidatus Borkfalkia</taxon>
    </lineage>
</organism>
<protein>
    <submittedName>
        <fullName evidence="4">Iron-containing alcohol dehydrogenase</fullName>
        <ecNumber evidence="4">1.1.1.1</ecNumber>
    </submittedName>
</protein>
<dbReference type="EC" id="1.1.1.1" evidence="4"/>
<accession>A0A9D2CZQ9</accession>
<dbReference type="PANTHER" id="PTHR11496">
    <property type="entry name" value="ALCOHOL DEHYDROGENASE"/>
    <property type="match status" value="1"/>
</dbReference>
<dbReference type="Pfam" id="PF25137">
    <property type="entry name" value="ADH_Fe_C"/>
    <property type="match status" value="1"/>
</dbReference>
<comment type="caution">
    <text evidence="4">The sequence shown here is derived from an EMBL/GenBank/DDBJ whole genome shotgun (WGS) entry which is preliminary data.</text>
</comment>
<dbReference type="Pfam" id="PF00465">
    <property type="entry name" value="Fe-ADH"/>
    <property type="match status" value="1"/>
</dbReference>
<evidence type="ECO:0000256" key="1">
    <source>
        <dbReference type="ARBA" id="ARBA00023002"/>
    </source>
</evidence>
<dbReference type="InterPro" id="IPR018211">
    <property type="entry name" value="ADH_Fe_CS"/>
</dbReference>
<evidence type="ECO:0000259" key="3">
    <source>
        <dbReference type="Pfam" id="PF25137"/>
    </source>
</evidence>
<dbReference type="InterPro" id="IPR001670">
    <property type="entry name" value="ADH_Fe/GldA"/>
</dbReference>
<proteinExistence type="predicted"/>
<dbReference type="Gene3D" id="3.40.50.1970">
    <property type="match status" value="1"/>
</dbReference>
<dbReference type="CDD" id="cd08181">
    <property type="entry name" value="PPD-like"/>
    <property type="match status" value="1"/>
</dbReference>
<dbReference type="PANTHER" id="PTHR11496:SF103">
    <property type="entry name" value="DEHYDROGENASE, PUTATIVE-RELATED"/>
    <property type="match status" value="1"/>
</dbReference>